<accession>A0ABU9XBN4</accession>
<organism evidence="2 3">
    <name type="scientific">Ornithinibacillus xuwenensis</name>
    <dbReference type="NCBI Taxonomy" id="3144668"/>
    <lineage>
        <taxon>Bacteria</taxon>
        <taxon>Bacillati</taxon>
        <taxon>Bacillota</taxon>
        <taxon>Bacilli</taxon>
        <taxon>Bacillales</taxon>
        <taxon>Bacillaceae</taxon>
        <taxon>Ornithinibacillus</taxon>
    </lineage>
</organism>
<sequence>MTNKSVNLDVEVIKETEEQLVVRANKPLKENEFNLLSQLVKKQEEESGVKIVLLPQSAELVNVEEIEAEKEALEKLKAEVQAEKEAAEKAKAEVEAEREALEKAKAEAKKESAKKDKKEKEKEADK</sequence>
<gene>
    <name evidence="2" type="ORF">ABC228_00570</name>
</gene>
<proteinExistence type="predicted"/>
<evidence type="ECO:0000313" key="3">
    <source>
        <dbReference type="Proteomes" id="UP001444625"/>
    </source>
</evidence>
<dbReference type="Proteomes" id="UP001444625">
    <property type="component" value="Unassembled WGS sequence"/>
</dbReference>
<protein>
    <submittedName>
        <fullName evidence="2">Uncharacterized protein</fullName>
    </submittedName>
</protein>
<evidence type="ECO:0000313" key="2">
    <source>
        <dbReference type="EMBL" id="MEN2765668.1"/>
    </source>
</evidence>
<feature type="region of interest" description="Disordered" evidence="1">
    <location>
        <begin position="91"/>
        <end position="126"/>
    </location>
</feature>
<dbReference type="RefSeq" id="WP_345823144.1">
    <property type="nucleotide sequence ID" value="NZ_JBDIML010000001.1"/>
</dbReference>
<comment type="caution">
    <text evidence="2">The sequence shown here is derived from an EMBL/GenBank/DDBJ whole genome shotgun (WGS) entry which is preliminary data.</text>
</comment>
<name>A0ABU9XBN4_9BACI</name>
<evidence type="ECO:0000256" key="1">
    <source>
        <dbReference type="SAM" id="MobiDB-lite"/>
    </source>
</evidence>
<reference evidence="2 3" key="1">
    <citation type="submission" date="2024-05" db="EMBL/GenBank/DDBJ databases">
        <authorList>
            <person name="Haq I."/>
            <person name="Ullah Z."/>
            <person name="Ahmad R."/>
            <person name="Li M."/>
            <person name="Tong Y."/>
        </authorList>
    </citation>
    <scope>NUCLEOTIDE SEQUENCE [LARGE SCALE GENOMIC DNA]</scope>
    <source>
        <strain evidence="2 3">16A2E</strain>
    </source>
</reference>
<keyword evidence="3" id="KW-1185">Reference proteome</keyword>
<dbReference type="EMBL" id="JBDIML010000001">
    <property type="protein sequence ID" value="MEN2765668.1"/>
    <property type="molecule type" value="Genomic_DNA"/>
</dbReference>